<accession>A0A0F9L7F4</accession>
<dbReference type="EMBL" id="LAZR01007736">
    <property type="protein sequence ID" value="KKM83291.1"/>
    <property type="molecule type" value="Genomic_DNA"/>
</dbReference>
<dbReference type="InterPro" id="IPR032675">
    <property type="entry name" value="LRR_dom_sf"/>
</dbReference>
<reference evidence="1" key="1">
    <citation type="journal article" date="2015" name="Nature">
        <title>Complex archaea that bridge the gap between prokaryotes and eukaryotes.</title>
        <authorList>
            <person name="Spang A."/>
            <person name="Saw J.H."/>
            <person name="Jorgensen S.L."/>
            <person name="Zaremba-Niedzwiedzka K."/>
            <person name="Martijn J."/>
            <person name="Lind A.E."/>
            <person name="van Eijk R."/>
            <person name="Schleper C."/>
            <person name="Guy L."/>
            <person name="Ettema T.J."/>
        </authorList>
    </citation>
    <scope>NUCLEOTIDE SEQUENCE</scope>
</reference>
<evidence type="ECO:0000313" key="1">
    <source>
        <dbReference type="EMBL" id="KKM83291.1"/>
    </source>
</evidence>
<name>A0A0F9L7F4_9ZZZZ</name>
<gene>
    <name evidence="1" type="ORF">LCGC14_1310910</name>
</gene>
<dbReference type="Gene3D" id="3.80.10.10">
    <property type="entry name" value="Ribonuclease Inhibitor"/>
    <property type="match status" value="1"/>
</dbReference>
<organism evidence="1">
    <name type="scientific">marine sediment metagenome</name>
    <dbReference type="NCBI Taxonomy" id="412755"/>
    <lineage>
        <taxon>unclassified sequences</taxon>
        <taxon>metagenomes</taxon>
        <taxon>ecological metagenomes</taxon>
    </lineage>
</organism>
<dbReference type="SUPFAM" id="SSF52058">
    <property type="entry name" value="L domain-like"/>
    <property type="match status" value="1"/>
</dbReference>
<dbReference type="AlphaFoldDB" id="A0A0F9L7F4"/>
<protein>
    <submittedName>
        <fullName evidence="1">Uncharacterized protein</fullName>
    </submittedName>
</protein>
<comment type="caution">
    <text evidence="1">The sequence shown here is derived from an EMBL/GenBank/DDBJ whole genome shotgun (WGS) entry which is preliminary data.</text>
</comment>
<sequence>MLHTLPDSICELKSLEYLNLRDNFLTILSEKLADTLSLKKLVINVNNFKEIPRQAYYLEDRGVDVLK</sequence>
<proteinExistence type="predicted"/>